<proteinExistence type="predicted"/>
<accession>A0A395VBJ3</accession>
<name>A0A395VBJ3_9FIRM</name>
<organism evidence="1 2">
    <name type="scientific">Roseburia hominis</name>
    <dbReference type="NCBI Taxonomy" id="301301"/>
    <lineage>
        <taxon>Bacteria</taxon>
        <taxon>Bacillati</taxon>
        <taxon>Bacillota</taxon>
        <taxon>Clostridia</taxon>
        <taxon>Lachnospirales</taxon>
        <taxon>Lachnospiraceae</taxon>
        <taxon>Roseburia</taxon>
    </lineage>
</organism>
<comment type="caution">
    <text evidence="1">The sequence shown here is derived from an EMBL/GenBank/DDBJ whole genome shotgun (WGS) entry which is preliminary data.</text>
</comment>
<dbReference type="AlphaFoldDB" id="A0A395VBJ3"/>
<sequence length="70" mass="8200">MDFKYEPGRILLPVWCRMQHKEMDGIIAGQQCGTKCGTRKKCDKKLDKTRYQCIIQNANELQIHVNCKNE</sequence>
<protein>
    <submittedName>
        <fullName evidence="1">Uncharacterized protein</fullName>
    </submittedName>
</protein>
<gene>
    <name evidence="1" type="ORF">DWX93_04545</name>
</gene>
<reference evidence="1 2" key="1">
    <citation type="submission" date="2018-08" db="EMBL/GenBank/DDBJ databases">
        <title>A genome reference for cultivated species of the human gut microbiota.</title>
        <authorList>
            <person name="Zou Y."/>
            <person name="Xue W."/>
            <person name="Luo G."/>
        </authorList>
    </citation>
    <scope>NUCLEOTIDE SEQUENCE [LARGE SCALE GENOMIC DNA]</scope>
    <source>
        <strain evidence="1 2">AF22-12AC</strain>
    </source>
</reference>
<evidence type="ECO:0000313" key="1">
    <source>
        <dbReference type="EMBL" id="RGS42580.1"/>
    </source>
</evidence>
<dbReference type="Proteomes" id="UP000266172">
    <property type="component" value="Unassembled WGS sequence"/>
</dbReference>
<dbReference type="EMBL" id="QRVL01000001">
    <property type="protein sequence ID" value="RGS42580.1"/>
    <property type="molecule type" value="Genomic_DNA"/>
</dbReference>
<evidence type="ECO:0000313" key="2">
    <source>
        <dbReference type="Proteomes" id="UP000266172"/>
    </source>
</evidence>